<reference evidence="2 3" key="1">
    <citation type="journal article" date="2011" name="Nat. Biotechnol.">
        <title>Comparative genomic analysis of the thermophilic biomass-degrading fungi Myceliophthora thermophila and Thielavia terrestris.</title>
        <authorList>
            <person name="Berka R.M."/>
            <person name="Grigoriev I.V."/>
            <person name="Otillar R."/>
            <person name="Salamov A."/>
            <person name="Grimwood J."/>
            <person name="Reid I."/>
            <person name="Ishmael N."/>
            <person name="John T."/>
            <person name="Darmond C."/>
            <person name="Moisan M.-C."/>
            <person name="Henrissat B."/>
            <person name="Coutinho P.M."/>
            <person name="Lombard V."/>
            <person name="Natvig D.O."/>
            <person name="Lindquist E."/>
            <person name="Schmutz J."/>
            <person name="Lucas S."/>
            <person name="Harris P."/>
            <person name="Powlowski J."/>
            <person name="Bellemare A."/>
            <person name="Taylor D."/>
            <person name="Butler G."/>
            <person name="de Vries R.P."/>
            <person name="Allijn I.E."/>
            <person name="van den Brink J."/>
            <person name="Ushinsky S."/>
            <person name="Storms R."/>
            <person name="Powell A.J."/>
            <person name="Paulsen I.T."/>
            <person name="Elbourne L.D.H."/>
            <person name="Baker S.E."/>
            <person name="Magnuson J."/>
            <person name="LaBoissiere S."/>
            <person name="Clutterbuck A.J."/>
            <person name="Martinez D."/>
            <person name="Wogulis M."/>
            <person name="de Leon A.L."/>
            <person name="Rey M.W."/>
            <person name="Tsang A."/>
        </authorList>
    </citation>
    <scope>NUCLEOTIDE SEQUENCE [LARGE SCALE GENOMIC DNA]</scope>
    <source>
        <strain evidence="3">ATCC 42464 / BCRC 31852 / DSM 1799</strain>
    </source>
</reference>
<dbReference type="SUPFAM" id="SSF52799">
    <property type="entry name" value="(Phosphotyrosine protein) phosphatases II"/>
    <property type="match status" value="1"/>
</dbReference>
<dbReference type="AlphaFoldDB" id="G2Q792"/>
<dbReference type="Gene3D" id="3.90.190.10">
    <property type="entry name" value="Protein tyrosine phosphatase superfamily"/>
    <property type="match status" value="1"/>
</dbReference>
<dbReference type="Pfam" id="PF13350">
    <property type="entry name" value="Y_phosphatase3"/>
    <property type="match status" value="1"/>
</dbReference>
<dbReference type="InterPro" id="IPR000387">
    <property type="entry name" value="Tyr_Pase_dom"/>
</dbReference>
<dbReference type="GeneID" id="11511927"/>
<dbReference type="STRING" id="573729.G2Q792"/>
<dbReference type="InterPro" id="IPR026893">
    <property type="entry name" value="Tyr/Ser_Pase_IphP-type"/>
</dbReference>
<dbReference type="HOGENOM" id="CLU_057546_1_3_1"/>
<keyword evidence="3" id="KW-1185">Reference proteome</keyword>
<evidence type="ECO:0000313" key="2">
    <source>
        <dbReference type="EMBL" id="AEO56003.1"/>
    </source>
</evidence>
<dbReference type="InterPro" id="IPR016130">
    <property type="entry name" value="Tyr_Pase_AS"/>
</dbReference>
<dbReference type="PROSITE" id="PS00383">
    <property type="entry name" value="TYR_PHOSPHATASE_1"/>
    <property type="match status" value="1"/>
</dbReference>
<organism evidence="2 3">
    <name type="scientific">Thermothelomyces thermophilus (strain ATCC 42464 / BCRC 31852 / DSM 1799)</name>
    <name type="common">Sporotrichum thermophile</name>
    <dbReference type="NCBI Taxonomy" id="573729"/>
    <lineage>
        <taxon>Eukaryota</taxon>
        <taxon>Fungi</taxon>
        <taxon>Dikarya</taxon>
        <taxon>Ascomycota</taxon>
        <taxon>Pezizomycotina</taxon>
        <taxon>Sordariomycetes</taxon>
        <taxon>Sordariomycetidae</taxon>
        <taxon>Sordariales</taxon>
        <taxon>Chaetomiaceae</taxon>
        <taxon>Thermothelomyces</taxon>
    </lineage>
</organism>
<dbReference type="OrthoDB" id="449382at2759"/>
<dbReference type="OMA" id="ELRPQYW"/>
<dbReference type="Proteomes" id="UP000007322">
    <property type="component" value="Chromosome 2"/>
</dbReference>
<proteinExistence type="predicted"/>
<gene>
    <name evidence="2" type="ORF">MYCTH_2300403</name>
</gene>
<dbReference type="eggNOG" id="ENOG502S0PE">
    <property type="taxonomic scope" value="Eukaryota"/>
</dbReference>
<evidence type="ECO:0000313" key="3">
    <source>
        <dbReference type="Proteomes" id="UP000007322"/>
    </source>
</evidence>
<dbReference type="InParanoid" id="G2Q792"/>
<dbReference type="EMBL" id="CP003003">
    <property type="protein sequence ID" value="AEO56003.1"/>
    <property type="molecule type" value="Genomic_DNA"/>
</dbReference>
<protein>
    <recommendedName>
        <fullName evidence="1">Tyrosine specific protein phosphatases domain-containing protein</fullName>
    </recommendedName>
</protein>
<feature type="domain" description="Tyrosine specific protein phosphatases" evidence="1">
    <location>
        <begin position="145"/>
        <end position="215"/>
    </location>
</feature>
<dbReference type="RefSeq" id="XP_003661248.1">
    <property type="nucleotide sequence ID" value="XM_003661200.1"/>
</dbReference>
<dbReference type="InterPro" id="IPR029021">
    <property type="entry name" value="Prot-tyrosine_phosphatase-like"/>
</dbReference>
<dbReference type="PROSITE" id="PS50056">
    <property type="entry name" value="TYR_PHOSPHATASE_2"/>
    <property type="match status" value="1"/>
</dbReference>
<name>G2Q792_THET4</name>
<dbReference type="VEuPathDB" id="FungiDB:MYCTH_2300403"/>
<dbReference type="KEGG" id="mtm:MYCTH_2300403"/>
<dbReference type="GO" id="GO:0004721">
    <property type="term" value="F:phosphoprotein phosphatase activity"/>
    <property type="evidence" value="ECO:0007669"/>
    <property type="project" value="InterPro"/>
</dbReference>
<evidence type="ECO:0000259" key="1">
    <source>
        <dbReference type="PROSITE" id="PS50056"/>
    </source>
</evidence>
<accession>G2Q792</accession>
<sequence>MSSTTPDRDFLLALAHTDVFTPLPATTLAAVLASPPFVSIPDTFNARDLGLVPGSPIPPGRLYRTAVFPTEVSAEGRAALRERLGVGRMVDLRTAGERARRPEPAVDGVEEIWIEPEEGLAPNLDDFGEGEGEKGAVRMYLDVLRLYRGGIRAVLEQVRDGWERGAVLFHCNAGRDRTGVVAAILLSLAGAGAETIALDYLLSRIGIEPAKEQLLAYVTKGRMAANMDARGFRNMANLKLGCWEAFVKAVDAEYGGFEGYVRGPLGLSEEDVAKIKNNLVFPN</sequence>